<feature type="compositionally biased region" description="Acidic residues" evidence="1">
    <location>
        <begin position="420"/>
        <end position="441"/>
    </location>
</feature>
<feature type="compositionally biased region" description="Basic residues" evidence="1">
    <location>
        <begin position="240"/>
        <end position="251"/>
    </location>
</feature>
<dbReference type="Proteomes" id="UP000269721">
    <property type="component" value="Unassembled WGS sequence"/>
</dbReference>
<dbReference type="AlphaFoldDB" id="A0A4P9W3R2"/>
<keyword evidence="3" id="KW-1185">Reference proteome</keyword>
<feature type="compositionally biased region" description="Basic and acidic residues" evidence="1">
    <location>
        <begin position="573"/>
        <end position="592"/>
    </location>
</feature>
<name>A0A4P9W3R2_9FUNG</name>
<accession>A0A4P9W3R2</accession>
<feature type="compositionally biased region" description="Acidic residues" evidence="1">
    <location>
        <begin position="145"/>
        <end position="171"/>
    </location>
</feature>
<feature type="compositionally biased region" description="Acidic residues" evidence="1">
    <location>
        <begin position="262"/>
        <end position="278"/>
    </location>
</feature>
<feature type="compositionally biased region" description="Acidic residues" evidence="1">
    <location>
        <begin position="334"/>
        <end position="383"/>
    </location>
</feature>
<evidence type="ECO:0000313" key="2">
    <source>
        <dbReference type="EMBL" id="RKO86784.1"/>
    </source>
</evidence>
<gene>
    <name evidence="2" type="ORF">BDK51DRAFT_39576</name>
</gene>
<dbReference type="PANTHER" id="PTHR48209:SF2">
    <property type="entry name" value="FI24008P1"/>
    <property type="match status" value="1"/>
</dbReference>
<feature type="compositionally biased region" description="Acidic residues" evidence="1">
    <location>
        <begin position="65"/>
        <end position="103"/>
    </location>
</feature>
<reference evidence="3" key="1">
    <citation type="journal article" date="2018" name="Nat. Microbiol.">
        <title>Leveraging single-cell genomics to expand the fungal tree of life.</title>
        <authorList>
            <person name="Ahrendt S.R."/>
            <person name="Quandt C.A."/>
            <person name="Ciobanu D."/>
            <person name="Clum A."/>
            <person name="Salamov A."/>
            <person name="Andreopoulos B."/>
            <person name="Cheng J.F."/>
            <person name="Woyke T."/>
            <person name="Pelin A."/>
            <person name="Henrissat B."/>
            <person name="Reynolds N.K."/>
            <person name="Benny G.L."/>
            <person name="Smith M.E."/>
            <person name="James T.Y."/>
            <person name="Grigoriev I.V."/>
        </authorList>
    </citation>
    <scope>NUCLEOTIDE SEQUENCE [LARGE SCALE GENOMIC DNA]</scope>
</reference>
<dbReference type="PANTHER" id="PTHR48209">
    <property type="entry name" value="AGL056WP"/>
    <property type="match status" value="1"/>
</dbReference>
<feature type="compositionally biased region" description="Acidic residues" evidence="1">
    <location>
        <begin position="523"/>
        <end position="532"/>
    </location>
</feature>
<feature type="compositionally biased region" description="Acidic residues" evidence="1">
    <location>
        <begin position="308"/>
        <end position="321"/>
    </location>
</feature>
<organism evidence="2 3">
    <name type="scientific">Blyttiomyces helicus</name>
    <dbReference type="NCBI Taxonomy" id="388810"/>
    <lineage>
        <taxon>Eukaryota</taxon>
        <taxon>Fungi</taxon>
        <taxon>Fungi incertae sedis</taxon>
        <taxon>Chytridiomycota</taxon>
        <taxon>Chytridiomycota incertae sedis</taxon>
        <taxon>Chytridiomycetes</taxon>
        <taxon>Chytridiomycetes incertae sedis</taxon>
        <taxon>Blyttiomyces</taxon>
    </lineage>
</organism>
<dbReference type="EMBL" id="KZ997917">
    <property type="protein sequence ID" value="RKO86784.1"/>
    <property type="molecule type" value="Genomic_DNA"/>
</dbReference>
<sequence length="605" mass="67277">MQYVQKCLLKGENEGTENVIIEWNAMGPERKLEHVLKSEPIAAYPEAGTSRSAMIPSSGVKEEETSGEEDASGEDEASAGEYTLGEEDTSEDEDSEEDEYDEKDMEKEDPVTRPLVRYNPIPRPSKQPRVARGRPLPAVASSFTTEEDEIPADEYGAEEGEPEKDMDDMEEEHPRLPRRRPRRVVLFPPTTEDGDAGEEENGEDSTEDEDAGDEEDDEEYKEGEDSTAFPPARRLTINRVAKRPPVAHRRSPTVAFPPGTATEDEEEGDEEYKEEEDPTAPAPVRRIPLPRLAKQPRVPRRLILEYYEATEDDVAEEDEDHEASAEEGSGSSTTEDDAAEEDHDDQENVEEEDASPTTQEDEATEDKGSEEDEDDEENMEEEYASVRPPVRHAPDGPLTKQPRVTRRRPRHVMESSPSPEGEEATEDADTEADEEEGAQDEDQPRAAHRRSHPPVAFSPTAEGGHATGYEAAGGNEEGEEDVEKKHATARPPARPDQPPRPTKRAPAAGRRPRCAILSSPTTTEDEAMEGEATEAHKTLKRPANRTVDLANSKVRDTKRPRRGARISPVVWPDRCHSLPHHESGHQLAKVEDPISPQPVLGHRIL</sequence>
<feature type="compositionally biased region" description="Acidic residues" evidence="1">
    <location>
        <begin position="192"/>
        <end position="222"/>
    </location>
</feature>
<evidence type="ECO:0000256" key="1">
    <source>
        <dbReference type="SAM" id="MobiDB-lite"/>
    </source>
</evidence>
<proteinExistence type="predicted"/>
<feature type="region of interest" description="Disordered" evidence="1">
    <location>
        <begin position="43"/>
        <end position="595"/>
    </location>
</feature>
<evidence type="ECO:0000313" key="3">
    <source>
        <dbReference type="Proteomes" id="UP000269721"/>
    </source>
</evidence>
<protein>
    <submittedName>
        <fullName evidence="2">Uncharacterized protein</fullName>
    </submittedName>
</protein>